<dbReference type="OrthoDB" id="8767993at2"/>
<dbReference type="Gene3D" id="3.40.630.30">
    <property type="match status" value="1"/>
</dbReference>
<dbReference type="InterPro" id="IPR016181">
    <property type="entry name" value="Acyl_CoA_acyltransferase"/>
</dbReference>
<dbReference type="Proteomes" id="UP000297258">
    <property type="component" value="Unassembled WGS sequence"/>
</dbReference>
<organism evidence="3 4">
    <name type="scientific">Massilia horti</name>
    <dbReference type="NCBI Taxonomy" id="2562153"/>
    <lineage>
        <taxon>Bacteria</taxon>
        <taxon>Pseudomonadati</taxon>
        <taxon>Pseudomonadota</taxon>
        <taxon>Betaproteobacteria</taxon>
        <taxon>Burkholderiales</taxon>
        <taxon>Oxalobacteraceae</taxon>
        <taxon>Telluria group</taxon>
        <taxon>Massilia</taxon>
    </lineage>
</organism>
<dbReference type="EMBL" id="SPUM01000069">
    <property type="protein sequence ID" value="TFW32025.1"/>
    <property type="molecule type" value="Genomic_DNA"/>
</dbReference>
<accession>A0A4Y9T332</accession>
<comment type="caution">
    <text evidence="3">The sequence shown here is derived from an EMBL/GenBank/DDBJ whole genome shotgun (WGS) entry which is preliminary data.</text>
</comment>
<feature type="compositionally biased region" description="Polar residues" evidence="1">
    <location>
        <begin position="11"/>
        <end position="22"/>
    </location>
</feature>
<gene>
    <name evidence="3" type="ORF">E4O92_11375</name>
</gene>
<evidence type="ECO:0000313" key="3">
    <source>
        <dbReference type="EMBL" id="TFW32025.1"/>
    </source>
</evidence>
<reference evidence="3 4" key="1">
    <citation type="submission" date="2019-03" db="EMBL/GenBank/DDBJ databases">
        <title>Draft genome of Massilia hortus sp. nov., a novel bacterial species of the Oxalobacteraceae family.</title>
        <authorList>
            <person name="Peta V."/>
            <person name="Raths R."/>
            <person name="Bucking H."/>
        </authorList>
    </citation>
    <scope>NUCLEOTIDE SEQUENCE [LARGE SCALE GENOMIC DNA]</scope>
    <source>
        <strain evidence="3 4">ONC3</strain>
    </source>
</reference>
<dbReference type="Pfam" id="PF13480">
    <property type="entry name" value="Acetyltransf_6"/>
    <property type="match status" value="1"/>
</dbReference>
<evidence type="ECO:0000313" key="4">
    <source>
        <dbReference type="Proteomes" id="UP000297258"/>
    </source>
</evidence>
<name>A0A4Y9T332_9BURK</name>
<dbReference type="AlphaFoldDB" id="A0A4Y9T332"/>
<proteinExistence type="predicted"/>
<feature type="region of interest" description="Disordered" evidence="1">
    <location>
        <begin position="1"/>
        <end position="22"/>
    </location>
</feature>
<evidence type="ECO:0000259" key="2">
    <source>
        <dbReference type="Pfam" id="PF13480"/>
    </source>
</evidence>
<keyword evidence="4" id="KW-1185">Reference proteome</keyword>
<feature type="domain" description="BioF2-like acetyltransferase" evidence="2">
    <location>
        <begin position="195"/>
        <end position="330"/>
    </location>
</feature>
<protein>
    <submittedName>
        <fullName evidence="3">GNAT family N-acetyltransferase</fullName>
    </submittedName>
</protein>
<evidence type="ECO:0000256" key="1">
    <source>
        <dbReference type="SAM" id="MobiDB-lite"/>
    </source>
</evidence>
<dbReference type="GO" id="GO:0016740">
    <property type="term" value="F:transferase activity"/>
    <property type="evidence" value="ECO:0007669"/>
    <property type="project" value="UniProtKB-KW"/>
</dbReference>
<dbReference type="RefSeq" id="WP_135189891.1">
    <property type="nucleotide sequence ID" value="NZ_SPUM01000069.1"/>
</dbReference>
<sequence length="415" mass="47162">MQHSRPFDWASSDSTHSKSCTVSTPASWRSAMETKYIADADLKNCYSSNKPGETTQDGFTIYENAIPSFVEPALEDLYESIYCTLARFHIYDPPTAVHTYVARAKGEIRAIFLFRHHWGEIQVLNQQITVNEDELARFVRAVFARYRSARLISFYAIEAAQGRLPFVHQRYVALEEHVLQLPATAEQYFGRMSANFRSCLRRAEKKIRRAFPSFEIKVLAPSQVTEEVVRELIAFAGARMAVKQQRTYIGEHEAINLMRLIQSHGYMVAASIEGKLCAGSVWYMVGGRGFMHVNAHDPRFDQFMLGNQVLLHGVLHCIERGGRECWLMGGFGTHKAKFRAAPQYLESVLIYRSRLGYLCHWRRAGAAAGKIVLQRLRARLRHKASGNGPGARFFVLCLQLCRSLKRLGHADPQIS</sequence>
<dbReference type="SUPFAM" id="SSF55729">
    <property type="entry name" value="Acyl-CoA N-acyltransferases (Nat)"/>
    <property type="match status" value="1"/>
</dbReference>
<keyword evidence="3" id="KW-0808">Transferase</keyword>
<dbReference type="InterPro" id="IPR038740">
    <property type="entry name" value="BioF2-like_GNAT_dom"/>
</dbReference>